<accession>A0A0M7B4V0</accession>
<protein>
    <recommendedName>
        <fullName evidence="3">HTH-like domain-containing protein</fullName>
    </recommendedName>
</protein>
<organism evidence="1 2">
    <name type="scientific">Jannaschia seosinensis</name>
    <dbReference type="NCBI Taxonomy" id="313367"/>
    <lineage>
        <taxon>Bacteria</taxon>
        <taxon>Pseudomonadati</taxon>
        <taxon>Pseudomonadota</taxon>
        <taxon>Alphaproteobacteria</taxon>
        <taxon>Rhodobacterales</taxon>
        <taxon>Roseobacteraceae</taxon>
        <taxon>Jannaschia</taxon>
    </lineage>
</organism>
<dbReference type="PANTHER" id="PTHR47515">
    <property type="entry name" value="LOW CALCIUM RESPONSE LOCUS PROTEIN T"/>
    <property type="match status" value="1"/>
</dbReference>
<evidence type="ECO:0000313" key="1">
    <source>
        <dbReference type="EMBL" id="CUH21233.1"/>
    </source>
</evidence>
<dbReference type="AlphaFoldDB" id="A0A0M7B4V0"/>
<dbReference type="Proteomes" id="UP000049455">
    <property type="component" value="Unassembled WGS sequence"/>
</dbReference>
<gene>
    <name evidence="1" type="ORF">JSE7799_00546</name>
</gene>
<evidence type="ECO:0008006" key="3">
    <source>
        <dbReference type="Google" id="ProtNLM"/>
    </source>
</evidence>
<keyword evidence="2" id="KW-1185">Reference proteome</keyword>
<evidence type="ECO:0000313" key="2">
    <source>
        <dbReference type="Proteomes" id="UP000049455"/>
    </source>
</evidence>
<dbReference type="STRING" id="313367.JSE7799_00546"/>
<proteinExistence type="predicted"/>
<dbReference type="PANTHER" id="PTHR47515:SF1">
    <property type="entry name" value="BLR2054 PROTEIN"/>
    <property type="match status" value="1"/>
</dbReference>
<dbReference type="EMBL" id="CYPR01000030">
    <property type="protein sequence ID" value="CUH21233.1"/>
    <property type="molecule type" value="Genomic_DNA"/>
</dbReference>
<sequence length="137" mass="16176">MSHVAPSIRVPWRTVRHGYRRVHVLLRREGREINMNKTRSIYKEWDLQLRNKHPKRRVKAKLREDRQEVLGPNEVWAMDFVHEQLSMGKKLRIRTVGHALASLFGGKFPVRLPRRRRRADLGKGLCQGQLSQDDPGR</sequence>
<reference evidence="1 2" key="1">
    <citation type="submission" date="2015-09" db="EMBL/GenBank/DDBJ databases">
        <authorList>
            <person name="Jackson K.R."/>
            <person name="Lunt B.L."/>
            <person name="Fisher J.N.B."/>
            <person name="Gardner A.V."/>
            <person name="Bailey M.E."/>
            <person name="Deus L.M."/>
            <person name="Earl A.S."/>
            <person name="Gibby P.D."/>
            <person name="Hartmann K.A."/>
            <person name="Liu J.E."/>
            <person name="Manci A.M."/>
            <person name="Nielsen D.A."/>
            <person name="Solomon M.B."/>
            <person name="Breakwell D.P."/>
            <person name="Burnett S.H."/>
            <person name="Grose J.H."/>
        </authorList>
    </citation>
    <scope>NUCLEOTIDE SEQUENCE [LARGE SCALE GENOMIC DNA]</scope>
    <source>
        <strain evidence="1 2">CECT 7799</strain>
    </source>
</reference>
<name>A0A0M7B4V0_9RHOB</name>